<reference evidence="2" key="2">
    <citation type="journal article" date="2023" name="IMA Fungus">
        <title>Comparative genomic study of the Penicillium genus elucidates a diverse pangenome and 15 lateral gene transfer events.</title>
        <authorList>
            <person name="Petersen C."/>
            <person name="Sorensen T."/>
            <person name="Nielsen M.R."/>
            <person name="Sondergaard T.E."/>
            <person name="Sorensen J.L."/>
            <person name="Fitzpatrick D.A."/>
            <person name="Frisvad J.C."/>
            <person name="Nielsen K.L."/>
        </authorList>
    </citation>
    <scope>NUCLEOTIDE SEQUENCE</scope>
    <source>
        <strain evidence="2">IBT 34128</strain>
    </source>
</reference>
<gene>
    <name evidence="2" type="ORF">NUU61_004424</name>
</gene>
<keyword evidence="3" id="KW-1185">Reference proteome</keyword>
<keyword evidence="1" id="KW-0472">Membrane</keyword>
<evidence type="ECO:0000313" key="2">
    <source>
        <dbReference type="EMBL" id="KAJ5102202.1"/>
    </source>
</evidence>
<protein>
    <submittedName>
        <fullName evidence="2">Siderophore iron transporter</fullName>
    </submittedName>
</protein>
<dbReference type="RefSeq" id="XP_056513033.1">
    <property type="nucleotide sequence ID" value="XM_056655006.1"/>
</dbReference>
<sequence length="182" mass="19850">MLDVNKATQSTAAMILVGFDGSMSVVGTRVALVIAMLALCSRIGSAIGSAIVVVIWSTQVPKQLRHASIFLRPSTATEKDVISLFGQPTSIRKLYAFDDPMRVGDILAYRRTLYYCLAVVLGLGFVPLIAAFFQNNYFLGKSQNAVTDVGNDGRSLTGKDCNQGRPPPRNKKDAFLRFWDGK</sequence>
<evidence type="ECO:0000313" key="3">
    <source>
        <dbReference type="Proteomes" id="UP001141434"/>
    </source>
</evidence>
<comment type="caution">
    <text evidence="2">The sequence shown here is derived from an EMBL/GenBank/DDBJ whole genome shotgun (WGS) entry which is preliminary data.</text>
</comment>
<dbReference type="GeneID" id="81394174"/>
<dbReference type="OrthoDB" id="406156at2759"/>
<dbReference type="AlphaFoldDB" id="A0A9W9FLI8"/>
<dbReference type="Proteomes" id="UP001141434">
    <property type="component" value="Unassembled WGS sequence"/>
</dbReference>
<evidence type="ECO:0000256" key="1">
    <source>
        <dbReference type="SAM" id="Phobius"/>
    </source>
</evidence>
<reference evidence="2" key="1">
    <citation type="submission" date="2022-11" db="EMBL/GenBank/DDBJ databases">
        <authorList>
            <person name="Petersen C."/>
        </authorList>
    </citation>
    <scope>NUCLEOTIDE SEQUENCE</scope>
    <source>
        <strain evidence="2">IBT 34128</strain>
    </source>
</reference>
<dbReference type="EMBL" id="JAPMSZ010000005">
    <property type="protein sequence ID" value="KAJ5102202.1"/>
    <property type="molecule type" value="Genomic_DNA"/>
</dbReference>
<organism evidence="2 3">
    <name type="scientific">Penicillium alfredii</name>
    <dbReference type="NCBI Taxonomy" id="1506179"/>
    <lineage>
        <taxon>Eukaryota</taxon>
        <taxon>Fungi</taxon>
        <taxon>Dikarya</taxon>
        <taxon>Ascomycota</taxon>
        <taxon>Pezizomycotina</taxon>
        <taxon>Eurotiomycetes</taxon>
        <taxon>Eurotiomycetidae</taxon>
        <taxon>Eurotiales</taxon>
        <taxon>Aspergillaceae</taxon>
        <taxon>Penicillium</taxon>
    </lineage>
</organism>
<feature type="transmembrane region" description="Helical" evidence="1">
    <location>
        <begin position="112"/>
        <end position="133"/>
    </location>
</feature>
<keyword evidence="1" id="KW-0812">Transmembrane</keyword>
<keyword evidence="1" id="KW-1133">Transmembrane helix</keyword>
<accession>A0A9W9FLI8</accession>
<proteinExistence type="predicted"/>
<name>A0A9W9FLI8_9EURO</name>
<feature type="transmembrane region" description="Helical" evidence="1">
    <location>
        <begin position="30"/>
        <end position="56"/>
    </location>
</feature>